<feature type="binding site" evidence="10">
    <location>
        <position position="130"/>
    </location>
    <ligand>
        <name>substrate</name>
    </ligand>
</feature>
<feature type="binding site" evidence="10">
    <location>
        <position position="131"/>
    </location>
    <ligand>
        <name>substrate</name>
    </ligand>
</feature>
<dbReference type="PANTHER" id="PTHR30004:SF5">
    <property type="entry name" value="4-HYDROXYTHREONINE-4-PHOSPHATE DEHYDROGENASE"/>
    <property type="match status" value="1"/>
</dbReference>
<keyword evidence="12" id="KW-1185">Reference proteome</keyword>
<feature type="binding site" evidence="10">
    <location>
        <position position="268"/>
    </location>
    <ligand>
        <name>substrate</name>
    </ligand>
</feature>
<dbReference type="UniPathway" id="UPA00244">
    <property type="reaction ID" value="UER00312"/>
</dbReference>
<dbReference type="EC" id="1.1.1.262" evidence="10"/>
<evidence type="ECO:0000256" key="8">
    <source>
        <dbReference type="ARBA" id="ARBA00023096"/>
    </source>
</evidence>
<dbReference type="GO" id="GO:0050570">
    <property type="term" value="F:4-hydroxythreonine-4-phosphate dehydrogenase activity"/>
    <property type="evidence" value="ECO:0007669"/>
    <property type="project" value="UniProtKB-UniRule"/>
</dbReference>
<gene>
    <name evidence="10 11" type="primary">pdxA</name>
    <name evidence="11" type="ORF">Lbru_0323</name>
</gene>
<keyword evidence="6 10" id="KW-0560">Oxidoreductase</keyword>
<dbReference type="GO" id="GO:0042823">
    <property type="term" value="P:pyridoxal phosphate biosynthetic process"/>
    <property type="evidence" value="ECO:0007669"/>
    <property type="project" value="UniProtKB-UniRule"/>
</dbReference>
<evidence type="ECO:0000256" key="9">
    <source>
        <dbReference type="ARBA" id="ARBA00023285"/>
    </source>
</evidence>
<feature type="binding site" evidence="10">
    <location>
        <position position="286"/>
    </location>
    <ligand>
        <name>substrate</name>
    </ligand>
</feature>
<dbReference type="InterPro" id="IPR005255">
    <property type="entry name" value="PdxA_fam"/>
</dbReference>
<comment type="catalytic activity">
    <reaction evidence="10">
        <text>4-(phosphooxy)-L-threonine + NAD(+) = 3-amino-2-oxopropyl phosphate + CO2 + NADH</text>
        <dbReference type="Rhea" id="RHEA:32275"/>
        <dbReference type="ChEBI" id="CHEBI:16526"/>
        <dbReference type="ChEBI" id="CHEBI:57279"/>
        <dbReference type="ChEBI" id="CHEBI:57540"/>
        <dbReference type="ChEBI" id="CHEBI:57945"/>
        <dbReference type="ChEBI" id="CHEBI:58452"/>
        <dbReference type="EC" id="1.1.1.262"/>
    </reaction>
</comment>
<comment type="miscellaneous">
    <text evidence="10">The active site is located at the dimer interface.</text>
</comment>
<evidence type="ECO:0000313" key="12">
    <source>
        <dbReference type="Proteomes" id="UP000054742"/>
    </source>
</evidence>
<protein>
    <recommendedName>
        <fullName evidence="10">4-hydroxythreonine-4-phosphate dehydrogenase</fullName>
        <ecNumber evidence="10">1.1.1.262</ecNumber>
    </recommendedName>
    <alternativeName>
        <fullName evidence="10">4-(phosphohydroxy)-L-threonine dehydrogenase</fullName>
    </alternativeName>
</protein>
<feature type="binding site" evidence="10">
    <location>
        <position position="277"/>
    </location>
    <ligand>
        <name>substrate</name>
    </ligand>
</feature>
<name>A0A0W0SUM6_9GAMM</name>
<dbReference type="GO" id="GO:0051287">
    <property type="term" value="F:NAD binding"/>
    <property type="evidence" value="ECO:0007669"/>
    <property type="project" value="InterPro"/>
</dbReference>
<dbReference type="PANTHER" id="PTHR30004">
    <property type="entry name" value="4-HYDROXYTHREONINE-4-PHOSPHATE DEHYDROGENASE"/>
    <property type="match status" value="1"/>
</dbReference>
<proteinExistence type="inferred from homology"/>
<dbReference type="STRING" id="29422.Lbru_0323"/>
<dbReference type="GO" id="GO:0000287">
    <property type="term" value="F:magnesium ion binding"/>
    <property type="evidence" value="ECO:0007669"/>
    <property type="project" value="UniProtKB-UniRule"/>
</dbReference>
<comment type="subcellular location">
    <subcellularLocation>
        <location evidence="10">Cytoplasm</location>
    </subcellularLocation>
</comment>
<keyword evidence="4 10" id="KW-0460">Magnesium</keyword>
<keyword evidence="7 10" id="KW-0520">NAD</keyword>
<dbReference type="Pfam" id="PF04166">
    <property type="entry name" value="PdxA"/>
    <property type="match status" value="1"/>
</dbReference>
<dbReference type="RefSeq" id="WP_058440425.1">
    <property type="nucleotide sequence ID" value="NZ_CAAAHU010000001.1"/>
</dbReference>
<dbReference type="OrthoDB" id="9801783at2"/>
<keyword evidence="8 10" id="KW-0664">Pyridoxine biosynthesis</keyword>
<dbReference type="Proteomes" id="UP000054742">
    <property type="component" value="Unassembled WGS sequence"/>
</dbReference>
<dbReference type="NCBIfam" id="TIGR00557">
    <property type="entry name" value="pdxA"/>
    <property type="match status" value="1"/>
</dbReference>
<reference evidence="11 12" key="1">
    <citation type="submission" date="2015-11" db="EMBL/GenBank/DDBJ databases">
        <title>Genomic analysis of 38 Legionella species identifies large and diverse effector repertoires.</title>
        <authorList>
            <person name="Burstein D."/>
            <person name="Amaro F."/>
            <person name="Zusman T."/>
            <person name="Lifshitz Z."/>
            <person name="Cohen O."/>
            <person name="Gilbert J.A."/>
            <person name="Pupko T."/>
            <person name="Shuman H.A."/>
            <person name="Segal G."/>
        </authorList>
    </citation>
    <scope>NUCLEOTIDE SEQUENCE [LARGE SCALE GENOMIC DNA]</scope>
    <source>
        <strain evidence="11 12">ATCC 43878</strain>
    </source>
</reference>
<dbReference type="PATRIC" id="fig|29422.6.peg.337"/>
<evidence type="ECO:0000256" key="4">
    <source>
        <dbReference type="ARBA" id="ARBA00022842"/>
    </source>
</evidence>
<dbReference type="SUPFAM" id="SSF53659">
    <property type="entry name" value="Isocitrate/Isopropylmalate dehydrogenase-like"/>
    <property type="match status" value="1"/>
</dbReference>
<evidence type="ECO:0000256" key="6">
    <source>
        <dbReference type="ARBA" id="ARBA00023002"/>
    </source>
</evidence>
<feature type="binding site" evidence="10">
    <location>
        <position position="205"/>
    </location>
    <ligand>
        <name>a divalent metal cation</name>
        <dbReference type="ChEBI" id="CHEBI:60240"/>
        <note>ligand shared between dimeric partners</note>
    </ligand>
</feature>
<dbReference type="Gene3D" id="3.40.718.10">
    <property type="entry name" value="Isopropylmalate Dehydrogenase"/>
    <property type="match status" value="1"/>
</dbReference>
<keyword evidence="5 10" id="KW-0521">NADP</keyword>
<dbReference type="GO" id="GO:0050897">
    <property type="term" value="F:cobalt ion binding"/>
    <property type="evidence" value="ECO:0007669"/>
    <property type="project" value="UniProtKB-UniRule"/>
</dbReference>
<dbReference type="GO" id="GO:0008615">
    <property type="term" value="P:pyridoxine biosynthetic process"/>
    <property type="evidence" value="ECO:0007669"/>
    <property type="project" value="UniProtKB-UniRule"/>
</dbReference>
<evidence type="ECO:0000256" key="2">
    <source>
        <dbReference type="ARBA" id="ARBA00022723"/>
    </source>
</evidence>
<evidence type="ECO:0000256" key="10">
    <source>
        <dbReference type="HAMAP-Rule" id="MF_00536"/>
    </source>
</evidence>
<evidence type="ECO:0000256" key="5">
    <source>
        <dbReference type="ARBA" id="ARBA00022857"/>
    </source>
</evidence>
<accession>A0A0W0SUM6</accession>
<comment type="cofactor">
    <cofactor evidence="10">
        <name>Zn(2+)</name>
        <dbReference type="ChEBI" id="CHEBI:29105"/>
    </cofactor>
    <cofactor evidence="10">
        <name>Mg(2+)</name>
        <dbReference type="ChEBI" id="CHEBI:18420"/>
    </cofactor>
    <cofactor evidence="10">
        <name>Co(2+)</name>
        <dbReference type="ChEBI" id="CHEBI:48828"/>
    </cofactor>
    <text evidence="10">Binds 1 divalent metal cation per subunit. Can use ions such as Zn(2+), Mg(2+) or Co(2+).</text>
</comment>
<sequence>MKPLLVSSGEPAGVGPDLCLALADYELPIVVLGDKDLLKQRAQELKRQLVFSDYQPNVPLTIRRDHLTVLSIPCSAKVITGQLNPQNSSYVIDMLTMAADRCLQGEFAGLVTAPVHKAVINQAGIAFTGHTEFLAHYCKAETVVMMLACDAMKVALVTTHLPLRAVADALSISTITQVIRQVNQTLQDDFAISNPCLYVAGLNPHAGEGGYLGREEIEIVTPAIVALKKEGVNVHGPFPADTLFTPRNLNQCDAFIAMYHDQGLPVLKYAGFGSAVNVTLGLPMIRTSVDHGTALELAGTGLAEIGSLFAAVKMAQSMAIIKENKHAHR</sequence>
<keyword evidence="9 10" id="KW-0170">Cobalt</keyword>
<evidence type="ECO:0000256" key="7">
    <source>
        <dbReference type="ARBA" id="ARBA00023027"/>
    </source>
</evidence>
<organism evidence="11 12">
    <name type="scientific">Legionella brunensis</name>
    <dbReference type="NCBI Taxonomy" id="29422"/>
    <lineage>
        <taxon>Bacteria</taxon>
        <taxon>Pseudomonadati</taxon>
        <taxon>Pseudomonadota</taxon>
        <taxon>Gammaproteobacteria</taxon>
        <taxon>Legionellales</taxon>
        <taxon>Legionellaceae</taxon>
        <taxon>Legionella</taxon>
    </lineage>
</organism>
<feature type="binding site" evidence="10">
    <location>
        <position position="160"/>
    </location>
    <ligand>
        <name>a divalent metal cation</name>
        <dbReference type="ChEBI" id="CHEBI:60240"/>
        <note>ligand shared between dimeric partners</note>
    </ligand>
</feature>
<comment type="caution">
    <text evidence="11">The sequence shown here is derived from an EMBL/GenBank/DDBJ whole genome shotgun (WGS) entry which is preliminary data.</text>
</comment>
<comment type="function">
    <text evidence="10">Catalyzes the NAD(P)-dependent oxidation of 4-(phosphooxy)-L-threonine (HTP) into 2-amino-3-oxo-4-(phosphooxy)butyric acid which spontaneously decarboxylates to form 3-amino-2-oxopropyl phosphate (AHAP).</text>
</comment>
<evidence type="ECO:0000256" key="1">
    <source>
        <dbReference type="ARBA" id="ARBA00022490"/>
    </source>
</evidence>
<keyword evidence="1 10" id="KW-0963">Cytoplasm</keyword>
<dbReference type="GO" id="GO:0008270">
    <property type="term" value="F:zinc ion binding"/>
    <property type="evidence" value="ECO:0007669"/>
    <property type="project" value="UniProtKB-UniRule"/>
</dbReference>
<feature type="binding site" evidence="10">
    <location>
        <position position="260"/>
    </location>
    <ligand>
        <name>a divalent metal cation</name>
        <dbReference type="ChEBI" id="CHEBI:60240"/>
        <note>ligand shared between dimeric partners</note>
    </ligand>
</feature>
<dbReference type="HAMAP" id="MF_00536">
    <property type="entry name" value="PdxA"/>
    <property type="match status" value="1"/>
</dbReference>
<keyword evidence="2 10" id="KW-0479">Metal-binding</keyword>
<evidence type="ECO:0000313" key="11">
    <source>
        <dbReference type="EMBL" id="KTC87094.1"/>
    </source>
</evidence>
<comment type="subunit">
    <text evidence="10">Homodimer.</text>
</comment>
<dbReference type="EMBL" id="LNXV01000003">
    <property type="protein sequence ID" value="KTC87094.1"/>
    <property type="molecule type" value="Genomic_DNA"/>
</dbReference>
<keyword evidence="3 10" id="KW-0862">Zinc</keyword>
<comment type="similarity">
    <text evidence="10">Belongs to the PdxA family.</text>
</comment>
<dbReference type="AlphaFoldDB" id="A0A0W0SUM6"/>
<dbReference type="InterPro" id="IPR037510">
    <property type="entry name" value="PdxA"/>
</dbReference>
<evidence type="ECO:0000256" key="3">
    <source>
        <dbReference type="ARBA" id="ARBA00022833"/>
    </source>
</evidence>
<comment type="pathway">
    <text evidence="10">Cofactor biosynthesis; pyridoxine 5'-phosphate biosynthesis; pyridoxine 5'-phosphate from D-erythrose 4-phosphate: step 4/5.</text>
</comment>
<dbReference type="GO" id="GO:0005737">
    <property type="term" value="C:cytoplasm"/>
    <property type="evidence" value="ECO:0007669"/>
    <property type="project" value="UniProtKB-SubCell"/>
</dbReference>